<dbReference type="PROSITE" id="PS50157">
    <property type="entry name" value="ZINC_FINGER_C2H2_2"/>
    <property type="match status" value="1"/>
</dbReference>
<dbReference type="Gene3D" id="3.30.160.60">
    <property type="entry name" value="Classic Zinc Finger"/>
    <property type="match status" value="1"/>
</dbReference>
<feature type="region of interest" description="Disordered" evidence="2">
    <location>
        <begin position="535"/>
        <end position="555"/>
    </location>
</feature>
<comment type="caution">
    <text evidence="4">The sequence shown here is derived from an EMBL/GenBank/DDBJ whole genome shotgun (WGS) entry which is preliminary data.</text>
</comment>
<feature type="region of interest" description="Disordered" evidence="2">
    <location>
        <begin position="259"/>
        <end position="332"/>
    </location>
</feature>
<accession>A0AA40C7K1</accession>
<feature type="compositionally biased region" description="Polar residues" evidence="2">
    <location>
        <begin position="259"/>
        <end position="292"/>
    </location>
</feature>
<name>A0AA40C7K1_9PEZI</name>
<sequence>MRNNASHVSLAQASVTDHCIACPYEDKVVPNGTTARMVLMFLRDIVEPQPRKTYACPMMHCHKAFAGPMPLIQHLLSCPELSNGVFGCDKCGNWHGFPTNEKEWAQWTGWKNQQPVQRKRSLGSKMRDTFALRRKDPARKANQSPEPQFDHSFSNGARLGTSGSENQRGLTAGCVEHHHHMPLTSHRHIPDFLNLEKTPTVTVEVDRGMFWPGLSAEQMTELHSAVSSIAPSSTFEASPSQSTSTNTSTTTLFAQRFGSYQSPTPSSQGGNSIMTPRQYMFSPQPTFGTGSLSEHRRSSSAMSLDEPLSVSEHTLSPSELPPTSPDNNHSWWSMKPATLTQRLVTPVSSVQDTCFHHIQAVVPEIMHSGVTGELTAPTSPAQQHSSPESFYPMDQASTHMSMSRALSQESMPGAVTSLYGSFTDGHQLEAQSPYAGHSHHGIAIHRKAALESPTEELICDECQWKPRGVRENLKGYLRKHKNTHKGLRLSCDEDGCAKTFSRLDNLKKHRKDKHGIDDPVSVLPSKRVAEDYSEHIENDADAKRPDTSDSRIRGVPPEDYSMLWPALHF</sequence>
<evidence type="ECO:0000313" key="5">
    <source>
        <dbReference type="Proteomes" id="UP001174934"/>
    </source>
</evidence>
<organism evidence="4 5">
    <name type="scientific">Bombardia bombarda</name>
    <dbReference type="NCBI Taxonomy" id="252184"/>
    <lineage>
        <taxon>Eukaryota</taxon>
        <taxon>Fungi</taxon>
        <taxon>Dikarya</taxon>
        <taxon>Ascomycota</taxon>
        <taxon>Pezizomycotina</taxon>
        <taxon>Sordariomycetes</taxon>
        <taxon>Sordariomycetidae</taxon>
        <taxon>Sordariales</taxon>
        <taxon>Lasiosphaeriaceae</taxon>
        <taxon>Bombardia</taxon>
    </lineage>
</organism>
<evidence type="ECO:0000256" key="1">
    <source>
        <dbReference type="PROSITE-ProRule" id="PRU00042"/>
    </source>
</evidence>
<dbReference type="PROSITE" id="PS00028">
    <property type="entry name" value="ZINC_FINGER_C2H2_1"/>
    <property type="match status" value="1"/>
</dbReference>
<feature type="compositionally biased region" description="Polar residues" evidence="2">
    <location>
        <begin position="141"/>
        <end position="169"/>
    </location>
</feature>
<feature type="compositionally biased region" description="Basic and acidic residues" evidence="2">
    <location>
        <begin position="535"/>
        <end position="552"/>
    </location>
</feature>
<evidence type="ECO:0000256" key="2">
    <source>
        <dbReference type="SAM" id="MobiDB-lite"/>
    </source>
</evidence>
<reference evidence="4" key="1">
    <citation type="submission" date="2023-06" db="EMBL/GenBank/DDBJ databases">
        <title>Genome-scale phylogeny and comparative genomics of the fungal order Sordariales.</title>
        <authorList>
            <consortium name="Lawrence Berkeley National Laboratory"/>
            <person name="Hensen N."/>
            <person name="Bonometti L."/>
            <person name="Westerberg I."/>
            <person name="Brannstrom I.O."/>
            <person name="Guillou S."/>
            <person name="Cros-Aarteil S."/>
            <person name="Calhoun S."/>
            <person name="Haridas S."/>
            <person name="Kuo A."/>
            <person name="Mondo S."/>
            <person name="Pangilinan J."/>
            <person name="Riley R."/>
            <person name="LaButti K."/>
            <person name="Andreopoulos B."/>
            <person name="Lipzen A."/>
            <person name="Chen C."/>
            <person name="Yanf M."/>
            <person name="Daum C."/>
            <person name="Ng V."/>
            <person name="Clum A."/>
            <person name="Steindorff A."/>
            <person name="Ohm R."/>
            <person name="Martin F."/>
            <person name="Silar P."/>
            <person name="Natvig D."/>
            <person name="Lalanne C."/>
            <person name="Gautier V."/>
            <person name="Ament-velasquez S.L."/>
            <person name="Kruys A."/>
            <person name="Hutchinson M.I."/>
            <person name="Powell A.J."/>
            <person name="Barry K."/>
            <person name="Miller A.N."/>
            <person name="Grigoriev I.V."/>
            <person name="Debuchy R."/>
            <person name="Gladieux P."/>
            <person name="Thoren M.H."/>
            <person name="Johannesson H."/>
        </authorList>
    </citation>
    <scope>NUCLEOTIDE SEQUENCE</scope>
    <source>
        <strain evidence="4">SMH3391-2</strain>
    </source>
</reference>
<dbReference type="SUPFAM" id="SSF57667">
    <property type="entry name" value="beta-beta-alpha zinc fingers"/>
    <property type="match status" value="1"/>
</dbReference>
<evidence type="ECO:0000313" key="4">
    <source>
        <dbReference type="EMBL" id="KAK0628491.1"/>
    </source>
</evidence>
<feature type="domain" description="C2H2-type" evidence="3">
    <location>
        <begin position="489"/>
        <end position="519"/>
    </location>
</feature>
<feature type="region of interest" description="Disordered" evidence="2">
    <location>
        <begin position="132"/>
        <end position="169"/>
    </location>
</feature>
<dbReference type="SMART" id="SM00355">
    <property type="entry name" value="ZnF_C2H2"/>
    <property type="match status" value="3"/>
</dbReference>
<dbReference type="Proteomes" id="UP001174934">
    <property type="component" value="Unassembled WGS sequence"/>
</dbReference>
<gene>
    <name evidence="4" type="ORF">B0T17DRAFT_614398</name>
</gene>
<keyword evidence="1" id="KW-0479">Metal-binding</keyword>
<dbReference type="InterPro" id="IPR013087">
    <property type="entry name" value="Znf_C2H2_type"/>
</dbReference>
<keyword evidence="1" id="KW-0862">Zinc</keyword>
<protein>
    <recommendedName>
        <fullName evidence="3">C2H2-type domain-containing protein</fullName>
    </recommendedName>
</protein>
<proteinExistence type="predicted"/>
<dbReference type="AlphaFoldDB" id="A0AA40C7K1"/>
<dbReference type="EMBL" id="JAULSR010000002">
    <property type="protein sequence ID" value="KAK0628491.1"/>
    <property type="molecule type" value="Genomic_DNA"/>
</dbReference>
<keyword evidence="5" id="KW-1185">Reference proteome</keyword>
<keyword evidence="1" id="KW-0863">Zinc-finger</keyword>
<dbReference type="GO" id="GO:0008270">
    <property type="term" value="F:zinc ion binding"/>
    <property type="evidence" value="ECO:0007669"/>
    <property type="project" value="UniProtKB-KW"/>
</dbReference>
<dbReference type="InterPro" id="IPR036236">
    <property type="entry name" value="Znf_C2H2_sf"/>
</dbReference>
<evidence type="ECO:0000259" key="3">
    <source>
        <dbReference type="PROSITE" id="PS50157"/>
    </source>
</evidence>